<dbReference type="EMBL" id="JAPDMZ010000003">
    <property type="protein sequence ID" value="KAK0557716.1"/>
    <property type="molecule type" value="Genomic_DNA"/>
</dbReference>
<accession>A0AAN6GV60</accession>
<evidence type="ECO:0000313" key="4">
    <source>
        <dbReference type="Proteomes" id="UP001176517"/>
    </source>
</evidence>
<proteinExistence type="predicted"/>
<evidence type="ECO:0000256" key="1">
    <source>
        <dbReference type="SAM" id="MobiDB-lite"/>
    </source>
</evidence>
<evidence type="ECO:0000256" key="2">
    <source>
        <dbReference type="SAM" id="Phobius"/>
    </source>
</evidence>
<feature type="compositionally biased region" description="Basic and acidic residues" evidence="1">
    <location>
        <begin position="34"/>
        <end position="43"/>
    </location>
</feature>
<protein>
    <submittedName>
        <fullName evidence="3">Uncharacterized protein</fullName>
    </submittedName>
</protein>
<feature type="region of interest" description="Disordered" evidence="1">
    <location>
        <begin position="704"/>
        <end position="727"/>
    </location>
</feature>
<feature type="compositionally biased region" description="Low complexity" evidence="1">
    <location>
        <begin position="704"/>
        <end position="717"/>
    </location>
</feature>
<dbReference type="Proteomes" id="UP001176517">
    <property type="component" value="Unassembled WGS sequence"/>
</dbReference>
<feature type="transmembrane region" description="Helical" evidence="2">
    <location>
        <begin position="633"/>
        <end position="655"/>
    </location>
</feature>
<keyword evidence="2" id="KW-0472">Membrane</keyword>
<dbReference type="AlphaFoldDB" id="A0AAN6GV60"/>
<keyword evidence="2" id="KW-1133">Transmembrane helix</keyword>
<keyword evidence="2" id="KW-0812">Transmembrane</keyword>
<feature type="transmembrane region" description="Helical" evidence="2">
    <location>
        <begin position="104"/>
        <end position="128"/>
    </location>
</feature>
<evidence type="ECO:0000313" key="3">
    <source>
        <dbReference type="EMBL" id="KAK0557716.1"/>
    </source>
</evidence>
<gene>
    <name evidence="3" type="ORF">OC846_000283</name>
</gene>
<name>A0AAN6GV60_9BASI</name>
<organism evidence="3 4">
    <name type="scientific">Tilletia horrida</name>
    <dbReference type="NCBI Taxonomy" id="155126"/>
    <lineage>
        <taxon>Eukaryota</taxon>
        <taxon>Fungi</taxon>
        <taxon>Dikarya</taxon>
        <taxon>Basidiomycota</taxon>
        <taxon>Ustilaginomycotina</taxon>
        <taxon>Exobasidiomycetes</taxon>
        <taxon>Tilletiales</taxon>
        <taxon>Tilletiaceae</taxon>
        <taxon>Tilletia</taxon>
    </lineage>
</organism>
<comment type="caution">
    <text evidence="3">The sequence shown here is derived from an EMBL/GenBank/DDBJ whole genome shotgun (WGS) entry which is preliminary data.</text>
</comment>
<feature type="region of interest" description="Disordered" evidence="1">
    <location>
        <begin position="21"/>
        <end position="48"/>
    </location>
</feature>
<reference evidence="3" key="1">
    <citation type="journal article" date="2023" name="PhytoFront">
        <title>Draft Genome Resources of Seven Strains of Tilletia horrida, Causal Agent of Kernel Smut of Rice.</title>
        <authorList>
            <person name="Khanal S."/>
            <person name="Antony Babu S."/>
            <person name="Zhou X.G."/>
        </authorList>
    </citation>
    <scope>NUCLEOTIDE SEQUENCE</scope>
    <source>
        <strain evidence="3">TX6</strain>
    </source>
</reference>
<keyword evidence="4" id="KW-1185">Reference proteome</keyword>
<sequence>MTEQRPFLRRTEFGSFAEDLANAADPHALPMSRTESDESDMTKANESQEFADQVPQLLSSHKLDSEEHLFPRSKSSASMWNPDAVDIKHVLYASHSERGYVPPLMLLGPVLGVLFLTAGLATCMVIWVKINMLPLSSAGVIFVREAAEIQGDRTYHDPVLGSASVLKFEEQIAGSTTLSISSAISTLVGNSVFPLMGLVTYSLASSWLQLQTDIAHRGSLRLTEQLPTPLQYALLTQICGANSFEALYNTIRHLIRSRRTRTTIPSILKQAFAWLTSLLLLSSVIAALDVYLHETMRTVQVVDISPKASFQNFTWGLNTSLCDASTLNLVSNPCLTSGPNPPTGAALPVWAEGGGFPDDYVEPEGWLVANNASRDHSVLTTTATLPGLPGSQSLAFVASPRVSTGDIFSSQTIGLSSTCRMLTKDCHPQAQSFDCADVGEPQISVGSTTTTYSTGAQGSNIASTLFLSFPNGTAMLGAQASVGAQTNPQPVSALLTYSMQLEVDPATDGFENFDVGPGQVTWMYGALACSLSAYSLDMSYFNGTYEVVQAHLADAGLLHALSGPLVSGAITEAVASSLARVVGRVPADEFASLFGTALSYNALSFASGMLQAAEVKVNSWKPILASQYSLPALVSYLALLYTYSICAVVLFFWAWGMSSDCVEYDDPASGTRKAVPAVVLAQRQLMDPGHIIALHLSSGPAPPISAAAQEPGPAGSAPSPPSADQEKCLAPFSKESSAAVRTIGTDILDLFEDVVQPERVVVGLEGKGRGFGVWPLLRAPGAVGRDGRNRESLLRSHNLFWNSKR</sequence>